<organism evidence="7 8">
    <name type="scientific">Corynebacterium auriscanis</name>
    <dbReference type="NCBI Taxonomy" id="99807"/>
    <lineage>
        <taxon>Bacteria</taxon>
        <taxon>Bacillati</taxon>
        <taxon>Actinomycetota</taxon>
        <taxon>Actinomycetes</taxon>
        <taxon>Mycobacteriales</taxon>
        <taxon>Corynebacteriaceae</taxon>
        <taxon>Corynebacterium</taxon>
    </lineage>
</organism>
<comment type="subcellular location">
    <subcellularLocation>
        <location evidence="1">Membrane</location>
        <topology evidence="1">Multi-pass membrane protein</topology>
    </subcellularLocation>
</comment>
<dbReference type="InterPro" id="IPR050932">
    <property type="entry name" value="TM2D1-3-like"/>
</dbReference>
<accession>A0A0A2DN79</accession>
<reference evidence="7 8" key="1">
    <citation type="submission" date="2014-10" db="EMBL/GenBank/DDBJ databases">
        <title>Whole Genome sequence of Corynebacterium auriscanis strain CIP 106629.</title>
        <authorList>
            <person name="Hassan S.S."/>
            <person name="Jamal S.B."/>
            <person name="Tiwari S."/>
            <person name="Oliveira L.D.C."/>
            <person name="Souza F."/>
            <person name="Mariano D.C."/>
            <person name="Almeida S."/>
            <person name="Dorella F."/>
            <person name="Pereira F."/>
            <person name="Carvalho A."/>
            <person name="Leal C.A."/>
            <person name="Soares S.D.C."/>
            <person name="Figueiredo H.C."/>
            <person name="Silva A."/>
            <person name="Azevedo V.A."/>
        </authorList>
    </citation>
    <scope>NUCLEOTIDE SEQUENCE [LARGE SCALE GENOMIC DNA]</scope>
    <source>
        <strain evidence="7 8">CIP 106629</strain>
    </source>
</reference>
<protein>
    <recommendedName>
        <fullName evidence="6">TM2 domain-containing protein</fullName>
    </recommendedName>
</protein>
<keyword evidence="3 5" id="KW-1133">Transmembrane helix</keyword>
<evidence type="ECO:0000256" key="2">
    <source>
        <dbReference type="ARBA" id="ARBA00022692"/>
    </source>
</evidence>
<dbReference type="PANTHER" id="PTHR21016">
    <property type="entry name" value="BETA-AMYLOID BINDING PROTEIN-RELATED"/>
    <property type="match status" value="1"/>
</dbReference>
<feature type="transmembrane region" description="Helical" evidence="5">
    <location>
        <begin position="48"/>
        <end position="74"/>
    </location>
</feature>
<dbReference type="Proteomes" id="UP000030145">
    <property type="component" value="Unassembled WGS sequence"/>
</dbReference>
<keyword evidence="2 5" id="KW-0812">Transmembrane</keyword>
<sequence>MPPGYNQKNWVVALLLAFFLGSFGAHNFYLGRTGRGSIQLAMTLLSWLTVIILIGFVGLAIVGIWVFVDFLLILTGSGGYDRDSNGFPLER</sequence>
<evidence type="ECO:0000256" key="1">
    <source>
        <dbReference type="ARBA" id="ARBA00004141"/>
    </source>
</evidence>
<evidence type="ECO:0000313" key="8">
    <source>
        <dbReference type="Proteomes" id="UP000030145"/>
    </source>
</evidence>
<dbReference type="Pfam" id="PF05154">
    <property type="entry name" value="TM2"/>
    <property type="match status" value="1"/>
</dbReference>
<keyword evidence="8" id="KW-1185">Reference proteome</keyword>
<dbReference type="InterPro" id="IPR007829">
    <property type="entry name" value="TM2"/>
</dbReference>
<gene>
    <name evidence="7" type="ORF">MA47_02950</name>
</gene>
<evidence type="ECO:0000256" key="5">
    <source>
        <dbReference type="SAM" id="Phobius"/>
    </source>
</evidence>
<keyword evidence="4 5" id="KW-0472">Membrane</keyword>
<dbReference type="EMBL" id="JRVJ01000003">
    <property type="protein sequence ID" value="KGM19242.1"/>
    <property type="molecule type" value="Genomic_DNA"/>
</dbReference>
<feature type="domain" description="TM2" evidence="6">
    <location>
        <begin position="6"/>
        <end position="57"/>
    </location>
</feature>
<dbReference type="AlphaFoldDB" id="A0A0A2DN79"/>
<evidence type="ECO:0000259" key="6">
    <source>
        <dbReference type="Pfam" id="PF05154"/>
    </source>
</evidence>
<name>A0A0A2DN79_9CORY</name>
<evidence type="ECO:0000256" key="3">
    <source>
        <dbReference type="ARBA" id="ARBA00022989"/>
    </source>
</evidence>
<proteinExistence type="predicted"/>
<evidence type="ECO:0000256" key="4">
    <source>
        <dbReference type="ARBA" id="ARBA00023136"/>
    </source>
</evidence>
<comment type="caution">
    <text evidence="7">The sequence shown here is derived from an EMBL/GenBank/DDBJ whole genome shotgun (WGS) entry which is preliminary data.</text>
</comment>
<evidence type="ECO:0000313" key="7">
    <source>
        <dbReference type="EMBL" id="KGM19242.1"/>
    </source>
</evidence>
<dbReference type="GO" id="GO:0016020">
    <property type="term" value="C:membrane"/>
    <property type="evidence" value="ECO:0007669"/>
    <property type="project" value="UniProtKB-SubCell"/>
</dbReference>
<dbReference type="PANTHER" id="PTHR21016:SF25">
    <property type="entry name" value="TM2 DOMAIN-CONTAINING PROTEIN DDB_G0277895-RELATED"/>
    <property type="match status" value="1"/>
</dbReference>